<gene>
    <name evidence="2" type="ORF">ZRA01_32260</name>
</gene>
<keyword evidence="3" id="KW-1185">Reference proteome</keyword>
<organism evidence="2 3">
    <name type="scientific">Zoogloea ramigera</name>
    <dbReference type="NCBI Taxonomy" id="350"/>
    <lineage>
        <taxon>Bacteria</taxon>
        <taxon>Pseudomonadati</taxon>
        <taxon>Pseudomonadota</taxon>
        <taxon>Betaproteobacteria</taxon>
        <taxon>Rhodocyclales</taxon>
        <taxon>Zoogloeaceae</taxon>
        <taxon>Zoogloea</taxon>
    </lineage>
</organism>
<proteinExistence type="predicted"/>
<comment type="caution">
    <text evidence="2">The sequence shown here is derived from an EMBL/GenBank/DDBJ whole genome shotgun (WGS) entry which is preliminary data.</text>
</comment>
<dbReference type="AlphaFoldDB" id="A0A4Y4D0P8"/>
<evidence type="ECO:0000313" key="3">
    <source>
        <dbReference type="Proteomes" id="UP000318422"/>
    </source>
</evidence>
<reference evidence="2 3" key="1">
    <citation type="submission" date="2019-06" db="EMBL/GenBank/DDBJ databases">
        <title>Whole genome shotgun sequence of Zoogloea ramigera NBRC 15342.</title>
        <authorList>
            <person name="Hosoyama A."/>
            <person name="Uohara A."/>
            <person name="Ohji S."/>
            <person name="Ichikawa N."/>
        </authorList>
    </citation>
    <scope>NUCLEOTIDE SEQUENCE [LARGE SCALE GENOMIC DNA]</scope>
    <source>
        <strain evidence="2 3">NBRC 15342</strain>
    </source>
</reference>
<sequence>METQEGLSALRADRANGVINGDSGRRFSWDRLERPGAGYATLPAQAPDTHEPKRTFSPPMKKAR</sequence>
<evidence type="ECO:0000256" key="1">
    <source>
        <dbReference type="SAM" id="MobiDB-lite"/>
    </source>
</evidence>
<dbReference type="EMBL" id="BJNV01000068">
    <property type="protein sequence ID" value="GEC97153.1"/>
    <property type="molecule type" value="Genomic_DNA"/>
</dbReference>
<name>A0A4Y4D0P8_ZOORA</name>
<evidence type="ECO:0000313" key="2">
    <source>
        <dbReference type="EMBL" id="GEC97153.1"/>
    </source>
</evidence>
<accession>A0A4Y4D0P8</accession>
<protein>
    <submittedName>
        <fullName evidence="2">Uncharacterized protein</fullName>
    </submittedName>
</protein>
<feature type="region of interest" description="Disordered" evidence="1">
    <location>
        <begin position="38"/>
        <end position="64"/>
    </location>
</feature>
<dbReference type="Proteomes" id="UP000318422">
    <property type="component" value="Unassembled WGS sequence"/>
</dbReference>